<comment type="caution">
    <text evidence="2">The sequence shown here is derived from an EMBL/GenBank/DDBJ whole genome shotgun (WGS) entry which is preliminary data.</text>
</comment>
<feature type="domain" description="Glycosyltransferase 2-like" evidence="1">
    <location>
        <begin position="4"/>
        <end position="130"/>
    </location>
</feature>
<evidence type="ECO:0000313" key="2">
    <source>
        <dbReference type="EMBL" id="TSJ37382.1"/>
    </source>
</evidence>
<accession>A0A556MBZ1</accession>
<dbReference type="EMBL" id="VLPK01000005">
    <property type="protein sequence ID" value="TSJ37382.1"/>
    <property type="molecule type" value="Genomic_DNA"/>
</dbReference>
<dbReference type="SUPFAM" id="SSF53448">
    <property type="entry name" value="Nucleotide-diphospho-sugar transferases"/>
    <property type="match status" value="1"/>
</dbReference>
<name>A0A556MBZ1_9SPHI</name>
<dbReference type="InterPro" id="IPR001173">
    <property type="entry name" value="Glyco_trans_2-like"/>
</dbReference>
<reference evidence="2 3" key="1">
    <citation type="submission" date="2019-07" db="EMBL/GenBank/DDBJ databases">
        <authorList>
            <person name="Huq M.A."/>
        </authorList>
    </citation>
    <scope>NUCLEOTIDE SEQUENCE [LARGE SCALE GENOMIC DNA]</scope>
    <source>
        <strain evidence="2 3">MAH-19</strain>
    </source>
</reference>
<keyword evidence="2" id="KW-0808">Transferase</keyword>
<dbReference type="InterPro" id="IPR029044">
    <property type="entry name" value="Nucleotide-diphossugar_trans"/>
</dbReference>
<organism evidence="2 3">
    <name type="scientific">Mucilaginibacter corticis</name>
    <dbReference type="NCBI Taxonomy" id="2597670"/>
    <lineage>
        <taxon>Bacteria</taxon>
        <taxon>Pseudomonadati</taxon>
        <taxon>Bacteroidota</taxon>
        <taxon>Sphingobacteriia</taxon>
        <taxon>Sphingobacteriales</taxon>
        <taxon>Sphingobacteriaceae</taxon>
        <taxon>Mucilaginibacter</taxon>
    </lineage>
</organism>
<dbReference type="AlphaFoldDB" id="A0A556MBZ1"/>
<dbReference type="PANTHER" id="PTHR22916:SF3">
    <property type="entry name" value="UDP-GLCNAC:BETAGAL BETA-1,3-N-ACETYLGLUCOSAMINYLTRANSFERASE-LIKE PROTEIN 1"/>
    <property type="match status" value="1"/>
</dbReference>
<dbReference type="Gene3D" id="3.90.550.10">
    <property type="entry name" value="Spore Coat Polysaccharide Biosynthesis Protein SpsA, Chain A"/>
    <property type="match status" value="1"/>
</dbReference>
<keyword evidence="3" id="KW-1185">Reference proteome</keyword>
<dbReference type="CDD" id="cd06433">
    <property type="entry name" value="GT_2_WfgS_like"/>
    <property type="match status" value="1"/>
</dbReference>
<dbReference type="PANTHER" id="PTHR22916">
    <property type="entry name" value="GLYCOSYLTRANSFERASE"/>
    <property type="match status" value="1"/>
</dbReference>
<gene>
    <name evidence="2" type="ORF">FO440_21730</name>
</gene>
<dbReference type="Pfam" id="PF00535">
    <property type="entry name" value="Glycos_transf_2"/>
    <property type="match status" value="1"/>
</dbReference>
<dbReference type="GO" id="GO:0016758">
    <property type="term" value="F:hexosyltransferase activity"/>
    <property type="evidence" value="ECO:0007669"/>
    <property type="project" value="UniProtKB-ARBA"/>
</dbReference>
<dbReference type="RefSeq" id="WP_144250416.1">
    <property type="nucleotide sequence ID" value="NZ_VLPK01000005.1"/>
</dbReference>
<evidence type="ECO:0000313" key="3">
    <source>
        <dbReference type="Proteomes" id="UP000318733"/>
    </source>
</evidence>
<dbReference type="Proteomes" id="UP000318733">
    <property type="component" value="Unassembled WGS sequence"/>
</dbReference>
<proteinExistence type="predicted"/>
<sequence>MKISLITVTFNAARTIQACIESVIAQDYKNIEYIFIDGGSTDDTLAIASLYRSSIDYLITGPDRGIYDAINKGIALATGEIVGLLNADDVFAANDILSVVVRAFEGKQVKIVYGDLDYVRQDGTIIRKWRSGEMKAGSFDRGWMPPHPTFYCRRGLFDQYGVYSLDHGTAADYELMLRYLHVYRLPSAYLPVVMVKMRTGGASNNSLGSRLKALGNDYKAMRSNKIKWPWLALLFKPLRKIKQFF</sequence>
<evidence type="ECO:0000259" key="1">
    <source>
        <dbReference type="Pfam" id="PF00535"/>
    </source>
</evidence>
<dbReference type="OrthoDB" id="9788101at2"/>
<protein>
    <submittedName>
        <fullName evidence="2">Glycosyltransferase</fullName>
    </submittedName>
</protein>